<proteinExistence type="inferred from homology"/>
<dbReference type="KEGG" id="copr:Cop2CBH44_25530"/>
<feature type="domain" description="RecX third three-helical" evidence="6">
    <location>
        <begin position="103"/>
        <end position="147"/>
    </location>
</feature>
<dbReference type="Pfam" id="PF02631">
    <property type="entry name" value="RecX_HTH2"/>
    <property type="match status" value="1"/>
</dbReference>
<dbReference type="InterPro" id="IPR036388">
    <property type="entry name" value="WH-like_DNA-bd_sf"/>
</dbReference>
<evidence type="ECO:0000256" key="1">
    <source>
        <dbReference type="ARBA" id="ARBA00004496"/>
    </source>
</evidence>
<keyword evidence="8" id="KW-1185">Reference proteome</keyword>
<dbReference type="Pfam" id="PF21981">
    <property type="entry name" value="RecX_HTH3"/>
    <property type="match status" value="1"/>
</dbReference>
<evidence type="ECO:0000313" key="7">
    <source>
        <dbReference type="EMBL" id="BCI64200.1"/>
    </source>
</evidence>
<dbReference type="AlphaFoldDB" id="A0A7G1HX70"/>
<dbReference type="Proteomes" id="UP000594042">
    <property type="component" value="Chromosome"/>
</dbReference>
<dbReference type="EMBL" id="AP023322">
    <property type="protein sequence ID" value="BCI64200.1"/>
    <property type="molecule type" value="Genomic_DNA"/>
</dbReference>
<dbReference type="Gene3D" id="1.10.10.10">
    <property type="entry name" value="Winged helix-like DNA-binding domain superfamily/Winged helix DNA-binding domain"/>
    <property type="match status" value="1"/>
</dbReference>
<dbReference type="PANTHER" id="PTHR33602">
    <property type="entry name" value="REGULATORY PROTEIN RECX FAMILY PROTEIN"/>
    <property type="match status" value="1"/>
</dbReference>
<dbReference type="GO" id="GO:0005737">
    <property type="term" value="C:cytoplasm"/>
    <property type="evidence" value="ECO:0007669"/>
    <property type="project" value="UniProtKB-SubCell"/>
</dbReference>
<evidence type="ECO:0000313" key="8">
    <source>
        <dbReference type="Proteomes" id="UP000594042"/>
    </source>
</evidence>
<sequence>MQKQLSPEEALHRAAALCSAGEQCIFDIREKLLRWGIAPNDSKEIIEKLIQGKFIDEERYCKSFVNDKFRFNKWGKVKIIYALRQKGIPSQSIDNAINCIDDEKYLETLQETILSKRKSIKDDTPENVKAKLFRFAASRGFEPEYINLCLKTIR</sequence>
<feature type="domain" description="RecX second three-helical" evidence="5">
    <location>
        <begin position="56"/>
        <end position="96"/>
    </location>
</feature>
<dbReference type="GO" id="GO:0006282">
    <property type="term" value="P:regulation of DNA repair"/>
    <property type="evidence" value="ECO:0007669"/>
    <property type="project" value="InterPro"/>
</dbReference>
<dbReference type="PANTHER" id="PTHR33602:SF1">
    <property type="entry name" value="REGULATORY PROTEIN RECX FAMILY PROTEIN"/>
    <property type="match status" value="1"/>
</dbReference>
<comment type="similarity">
    <text evidence="2">Belongs to the RecX family.</text>
</comment>
<dbReference type="InterPro" id="IPR053925">
    <property type="entry name" value="RecX_HTH_3rd"/>
</dbReference>
<dbReference type="InterPro" id="IPR053924">
    <property type="entry name" value="RecX_HTH_2nd"/>
</dbReference>
<evidence type="ECO:0000256" key="4">
    <source>
        <dbReference type="ARBA" id="ARBA00022490"/>
    </source>
</evidence>
<evidence type="ECO:0000256" key="3">
    <source>
        <dbReference type="ARBA" id="ARBA00018111"/>
    </source>
</evidence>
<name>A0A7G1HX70_9BACT</name>
<evidence type="ECO:0000259" key="5">
    <source>
        <dbReference type="Pfam" id="PF02631"/>
    </source>
</evidence>
<evidence type="ECO:0000259" key="6">
    <source>
        <dbReference type="Pfam" id="PF21981"/>
    </source>
</evidence>
<comment type="subcellular location">
    <subcellularLocation>
        <location evidence="1">Cytoplasm</location>
    </subcellularLocation>
</comment>
<gene>
    <name evidence="7" type="primary">recX</name>
    <name evidence="7" type="ORF">Cop2CBH44_25530</name>
</gene>
<dbReference type="RefSeq" id="WP_021930277.1">
    <property type="nucleotide sequence ID" value="NZ_AP023322.1"/>
</dbReference>
<protein>
    <recommendedName>
        <fullName evidence="3">Regulatory protein RecX</fullName>
    </recommendedName>
</protein>
<dbReference type="InterPro" id="IPR003783">
    <property type="entry name" value="Regulatory_RecX"/>
</dbReference>
<evidence type="ECO:0000256" key="2">
    <source>
        <dbReference type="ARBA" id="ARBA00009695"/>
    </source>
</evidence>
<organism evidence="7 8">
    <name type="scientific">Coprobacter secundus subsp. similis</name>
    <dbReference type="NCBI Taxonomy" id="2751153"/>
    <lineage>
        <taxon>Bacteria</taxon>
        <taxon>Pseudomonadati</taxon>
        <taxon>Bacteroidota</taxon>
        <taxon>Bacteroidia</taxon>
        <taxon>Bacteroidales</taxon>
        <taxon>Barnesiellaceae</taxon>
        <taxon>Coprobacter</taxon>
    </lineage>
</organism>
<keyword evidence="4" id="KW-0963">Cytoplasm</keyword>
<reference evidence="8" key="1">
    <citation type="submission" date="2020-07" db="EMBL/GenBank/DDBJ databases">
        <title>Complete genome sequencing of Coprobacter sp. strain 2CBH44.</title>
        <authorList>
            <person name="Sakamoto M."/>
            <person name="Murakami T."/>
            <person name="Mori H."/>
        </authorList>
    </citation>
    <scope>NUCLEOTIDE SEQUENCE [LARGE SCALE GENOMIC DNA]</scope>
    <source>
        <strain evidence="8">2CBH44</strain>
    </source>
</reference>
<accession>A0A7G1HX70</accession>